<protein>
    <submittedName>
        <fullName evidence="1">Uncharacterized protein</fullName>
    </submittedName>
</protein>
<dbReference type="Proteomes" id="UP000266861">
    <property type="component" value="Unassembled WGS sequence"/>
</dbReference>
<keyword evidence="2" id="KW-1185">Reference proteome</keyword>
<evidence type="ECO:0000313" key="2">
    <source>
        <dbReference type="Proteomes" id="UP000266861"/>
    </source>
</evidence>
<dbReference type="AlphaFoldDB" id="A0A397H6L4"/>
<comment type="caution">
    <text evidence="1">The sequence shown here is derived from an EMBL/GenBank/DDBJ whole genome shotgun (WGS) entry which is preliminary data.</text>
</comment>
<dbReference type="OrthoDB" id="2325450at2759"/>
<sequence>MEKTEVGMIKKSSEEYYRSSDFRTRIDAHKIHPRQAYTALSRCCEWDNIKIRSLNREAFIVDKSMVKEYERLETIASNPLPLLRSLQNNH</sequence>
<name>A0A397H6L4_9GLOM</name>
<accession>A0A397H6L4</accession>
<dbReference type="STRING" id="1348612.A0A397H6L4"/>
<reference evidence="1 2" key="1">
    <citation type="submission" date="2018-08" db="EMBL/GenBank/DDBJ databases">
        <title>Genome and evolution of the arbuscular mycorrhizal fungus Diversispora epigaea (formerly Glomus versiforme) and its bacterial endosymbionts.</title>
        <authorList>
            <person name="Sun X."/>
            <person name="Fei Z."/>
            <person name="Harrison M."/>
        </authorList>
    </citation>
    <scope>NUCLEOTIDE SEQUENCE [LARGE SCALE GENOMIC DNA]</scope>
    <source>
        <strain evidence="1 2">IT104</strain>
    </source>
</reference>
<organism evidence="1 2">
    <name type="scientific">Diversispora epigaea</name>
    <dbReference type="NCBI Taxonomy" id="1348612"/>
    <lineage>
        <taxon>Eukaryota</taxon>
        <taxon>Fungi</taxon>
        <taxon>Fungi incertae sedis</taxon>
        <taxon>Mucoromycota</taxon>
        <taxon>Glomeromycotina</taxon>
        <taxon>Glomeromycetes</taxon>
        <taxon>Diversisporales</taxon>
        <taxon>Diversisporaceae</taxon>
        <taxon>Diversispora</taxon>
    </lineage>
</organism>
<dbReference type="EMBL" id="PQFF01000335">
    <property type="protein sequence ID" value="RHZ58637.1"/>
    <property type="molecule type" value="Genomic_DNA"/>
</dbReference>
<evidence type="ECO:0000313" key="1">
    <source>
        <dbReference type="EMBL" id="RHZ58637.1"/>
    </source>
</evidence>
<gene>
    <name evidence="1" type="ORF">Glove_372g126</name>
</gene>
<proteinExistence type="predicted"/>